<comment type="caution">
    <text evidence="2">The sequence shown here is derived from an EMBL/GenBank/DDBJ whole genome shotgun (WGS) entry which is preliminary data.</text>
</comment>
<dbReference type="Proteomes" id="UP000525652">
    <property type="component" value="Unassembled WGS sequence"/>
</dbReference>
<organism evidence="2 3">
    <name type="scientific">Puniceicoccus vermicola</name>
    <dbReference type="NCBI Taxonomy" id="388746"/>
    <lineage>
        <taxon>Bacteria</taxon>
        <taxon>Pseudomonadati</taxon>
        <taxon>Verrucomicrobiota</taxon>
        <taxon>Opitutia</taxon>
        <taxon>Puniceicoccales</taxon>
        <taxon>Puniceicoccaceae</taxon>
        <taxon>Puniceicoccus</taxon>
    </lineage>
</organism>
<sequence>MSETQKKTENPWLNLGFNLIIPSLLLMKGDDWFGERLTGLPMEPSTFLFIAALLFPLGYGAYDFATRRTWNFLSILGIIGVLLTGGIGLLQLPPQWVAIKEAGIPAILGIATLISAFTSRPLVRVFLYRPEIFQVEKIQTRLEERGTEPGFEKLMHKTTYLLAASFLLSAVLNYILAKWIVVSPAGTEAFNKELGKMMAWSYPVIVVPSLIVTGFALWICFRGLKDLTGLTLEEMVEDPKAKKEEG</sequence>
<proteinExistence type="predicted"/>
<keyword evidence="1" id="KW-1133">Transmembrane helix</keyword>
<protein>
    <submittedName>
        <fullName evidence="2">MFS transporter</fullName>
    </submittedName>
</protein>
<evidence type="ECO:0000313" key="3">
    <source>
        <dbReference type="Proteomes" id="UP000525652"/>
    </source>
</evidence>
<dbReference type="EMBL" id="JACHVA010000090">
    <property type="protein sequence ID" value="MBC2602438.1"/>
    <property type="molecule type" value="Genomic_DNA"/>
</dbReference>
<feature type="transmembrane region" description="Helical" evidence="1">
    <location>
        <begin position="72"/>
        <end position="90"/>
    </location>
</feature>
<keyword evidence="1" id="KW-0812">Transmembrane</keyword>
<name>A0A7X1AYR0_9BACT</name>
<reference evidence="2 3" key="1">
    <citation type="submission" date="2020-07" db="EMBL/GenBank/DDBJ databases">
        <authorList>
            <person name="Feng X."/>
        </authorList>
    </citation>
    <scope>NUCLEOTIDE SEQUENCE [LARGE SCALE GENOMIC DNA]</scope>
    <source>
        <strain evidence="2 3">JCM14086</strain>
    </source>
</reference>
<keyword evidence="1" id="KW-0472">Membrane</keyword>
<evidence type="ECO:0000256" key="1">
    <source>
        <dbReference type="SAM" id="Phobius"/>
    </source>
</evidence>
<dbReference type="RefSeq" id="WP_185693124.1">
    <property type="nucleotide sequence ID" value="NZ_JACHVA010000090.1"/>
</dbReference>
<evidence type="ECO:0000313" key="2">
    <source>
        <dbReference type="EMBL" id="MBC2602438.1"/>
    </source>
</evidence>
<dbReference type="NCBIfam" id="NF041646">
    <property type="entry name" value="VC0807_fam"/>
    <property type="match status" value="1"/>
</dbReference>
<keyword evidence="3" id="KW-1185">Reference proteome</keyword>
<dbReference type="AlphaFoldDB" id="A0A7X1AYR0"/>
<feature type="transmembrane region" description="Helical" evidence="1">
    <location>
        <begin position="12"/>
        <end position="27"/>
    </location>
</feature>
<feature type="transmembrane region" description="Helical" evidence="1">
    <location>
        <begin position="200"/>
        <end position="221"/>
    </location>
</feature>
<feature type="transmembrane region" description="Helical" evidence="1">
    <location>
        <begin position="102"/>
        <end position="123"/>
    </location>
</feature>
<accession>A0A7X1AYR0</accession>
<feature type="transmembrane region" description="Helical" evidence="1">
    <location>
        <begin position="47"/>
        <end position="65"/>
    </location>
</feature>
<feature type="transmembrane region" description="Helical" evidence="1">
    <location>
        <begin position="160"/>
        <end position="180"/>
    </location>
</feature>
<gene>
    <name evidence="2" type="ORF">H5P30_11680</name>
</gene>